<gene>
    <name evidence="5" type="ORF">EV385_0093</name>
</gene>
<organism evidence="5 6">
    <name type="scientific">Krasilnikovia cinnamomea</name>
    <dbReference type="NCBI Taxonomy" id="349313"/>
    <lineage>
        <taxon>Bacteria</taxon>
        <taxon>Bacillati</taxon>
        <taxon>Actinomycetota</taxon>
        <taxon>Actinomycetes</taxon>
        <taxon>Micromonosporales</taxon>
        <taxon>Micromonosporaceae</taxon>
        <taxon>Krasilnikovia</taxon>
    </lineage>
</organism>
<dbReference type="RefSeq" id="WP_130507636.1">
    <property type="nucleotide sequence ID" value="NZ_SHKY01000001.1"/>
</dbReference>
<dbReference type="GO" id="GO:0008270">
    <property type="term" value="F:zinc ion binding"/>
    <property type="evidence" value="ECO:0007669"/>
    <property type="project" value="InterPro"/>
</dbReference>
<protein>
    <submittedName>
        <fullName evidence="5">N-acetylmuramoyl-L-alanine amidase</fullName>
    </submittedName>
</protein>
<dbReference type="PANTHER" id="PTHR11022">
    <property type="entry name" value="PEPTIDOGLYCAN RECOGNITION PROTEIN"/>
    <property type="match status" value="1"/>
</dbReference>
<dbReference type="SMART" id="SM00701">
    <property type="entry name" value="PGRP"/>
    <property type="match status" value="1"/>
</dbReference>
<dbReference type="GO" id="GO:0008745">
    <property type="term" value="F:N-acetylmuramoyl-L-alanine amidase activity"/>
    <property type="evidence" value="ECO:0007669"/>
    <property type="project" value="InterPro"/>
</dbReference>
<evidence type="ECO:0000256" key="3">
    <source>
        <dbReference type="SAM" id="SignalP"/>
    </source>
</evidence>
<evidence type="ECO:0000256" key="2">
    <source>
        <dbReference type="SAM" id="MobiDB-lite"/>
    </source>
</evidence>
<evidence type="ECO:0000256" key="1">
    <source>
        <dbReference type="ARBA" id="ARBA00007553"/>
    </source>
</evidence>
<dbReference type="EMBL" id="SHKY01000001">
    <property type="protein sequence ID" value="RZU48379.1"/>
    <property type="molecule type" value="Genomic_DNA"/>
</dbReference>
<dbReference type="SUPFAM" id="SSF55846">
    <property type="entry name" value="N-acetylmuramoyl-L-alanine amidase-like"/>
    <property type="match status" value="1"/>
</dbReference>
<proteinExistence type="inferred from homology"/>
<name>A0A4Q7ZEJ9_9ACTN</name>
<reference evidence="5 6" key="1">
    <citation type="submission" date="2019-02" db="EMBL/GenBank/DDBJ databases">
        <title>Sequencing the genomes of 1000 actinobacteria strains.</title>
        <authorList>
            <person name="Klenk H.-P."/>
        </authorList>
    </citation>
    <scope>NUCLEOTIDE SEQUENCE [LARGE SCALE GENOMIC DNA]</scope>
    <source>
        <strain evidence="5 6">DSM 45162</strain>
    </source>
</reference>
<comment type="similarity">
    <text evidence="1">Belongs to the N-acetylmuramoyl-L-alanine amidase 2 family.</text>
</comment>
<dbReference type="AlphaFoldDB" id="A0A4Q7ZEJ9"/>
<accession>A0A4Q7ZEJ9</accession>
<evidence type="ECO:0000313" key="5">
    <source>
        <dbReference type="EMBL" id="RZU48379.1"/>
    </source>
</evidence>
<dbReference type="PANTHER" id="PTHR11022:SF41">
    <property type="entry name" value="PEPTIDOGLYCAN-RECOGNITION PROTEIN LC-RELATED"/>
    <property type="match status" value="1"/>
</dbReference>
<evidence type="ECO:0000259" key="4">
    <source>
        <dbReference type="SMART" id="SM00701"/>
    </source>
</evidence>
<dbReference type="InterPro" id="IPR006311">
    <property type="entry name" value="TAT_signal"/>
</dbReference>
<feature type="region of interest" description="Disordered" evidence="2">
    <location>
        <begin position="27"/>
        <end position="49"/>
    </location>
</feature>
<sequence length="389" mass="40089">MVSRRSVLRGAGGLAAALPLSAAPAARASASPATPPHADDTATPATTGGAGTVAATVRAARGPLGGGQVITPELTPTHLVVSGPAQVRLRTADGWQPWRPASGCPGGPDHPGAEPRALVPAAGAVEYQVRRSDGAPVEVTELNTVAGPVRATAAPVAPLLPLPRAAGCAWRPRYLSRAAWGADESYRYNPDGTLDTPPAFYGVQTLTVHHSGEDDPEPDPIAHIRGIYYNQAVAMDWGDIGYQLLIDADGRVYEGTYSDPDRIPVFGPQRGPDGHPLMVNGAHVGGFNAGNIGICLLGNYMVTPPSAASLRSLTVVLALLASATGLDPLGTTRYVNPVSGATATIATIAGHQDWHTANPAAGATLCPGDQLYARLPQLRQRVAAVVRAF</sequence>
<evidence type="ECO:0000313" key="6">
    <source>
        <dbReference type="Proteomes" id="UP000292564"/>
    </source>
</evidence>
<dbReference type="CDD" id="cd06583">
    <property type="entry name" value="PGRP"/>
    <property type="match status" value="1"/>
</dbReference>
<dbReference type="OrthoDB" id="514320at2"/>
<dbReference type="InterPro" id="IPR015510">
    <property type="entry name" value="PGRP"/>
</dbReference>
<dbReference type="PROSITE" id="PS51318">
    <property type="entry name" value="TAT"/>
    <property type="match status" value="1"/>
</dbReference>
<feature type="signal peptide" evidence="3">
    <location>
        <begin position="1"/>
        <end position="22"/>
    </location>
</feature>
<dbReference type="Gene3D" id="3.40.80.10">
    <property type="entry name" value="Peptidoglycan recognition protein-like"/>
    <property type="match status" value="1"/>
</dbReference>
<dbReference type="GO" id="GO:0009253">
    <property type="term" value="P:peptidoglycan catabolic process"/>
    <property type="evidence" value="ECO:0007669"/>
    <property type="project" value="InterPro"/>
</dbReference>
<dbReference type="InterPro" id="IPR002502">
    <property type="entry name" value="Amidase_domain"/>
</dbReference>
<comment type="caution">
    <text evidence="5">The sequence shown here is derived from an EMBL/GenBank/DDBJ whole genome shotgun (WGS) entry which is preliminary data.</text>
</comment>
<feature type="chain" id="PRO_5039011718" evidence="3">
    <location>
        <begin position="23"/>
        <end position="389"/>
    </location>
</feature>
<keyword evidence="3" id="KW-0732">Signal</keyword>
<dbReference type="InterPro" id="IPR036505">
    <property type="entry name" value="Amidase/PGRP_sf"/>
</dbReference>
<dbReference type="Proteomes" id="UP000292564">
    <property type="component" value="Unassembled WGS sequence"/>
</dbReference>
<dbReference type="Pfam" id="PF01510">
    <property type="entry name" value="Amidase_2"/>
    <property type="match status" value="1"/>
</dbReference>
<keyword evidence="6" id="KW-1185">Reference proteome</keyword>
<dbReference type="InterPro" id="IPR006619">
    <property type="entry name" value="PGRP_domain_met/bac"/>
</dbReference>
<feature type="domain" description="Peptidoglycan recognition protein family" evidence="4">
    <location>
        <begin position="172"/>
        <end position="343"/>
    </location>
</feature>